<dbReference type="InterPro" id="IPR050428">
    <property type="entry name" value="TCS_sensor_his_kinase"/>
</dbReference>
<dbReference type="CDD" id="cd00082">
    <property type="entry name" value="HisKA"/>
    <property type="match status" value="1"/>
</dbReference>
<accession>A0A261TWB7</accession>
<evidence type="ECO:0000313" key="16">
    <source>
        <dbReference type="Proteomes" id="UP000216913"/>
    </source>
</evidence>
<dbReference type="EC" id="2.7.13.3" evidence="3"/>
<dbReference type="RefSeq" id="WP_094799097.1">
    <property type="nucleotide sequence ID" value="NZ_NEVP01000004.1"/>
</dbReference>
<dbReference type="InterPro" id="IPR036890">
    <property type="entry name" value="HATPase_C_sf"/>
</dbReference>
<dbReference type="SUPFAM" id="SSF55874">
    <property type="entry name" value="ATPase domain of HSP90 chaperone/DNA topoisomerase II/histidine kinase"/>
    <property type="match status" value="1"/>
</dbReference>
<evidence type="ECO:0000256" key="2">
    <source>
        <dbReference type="ARBA" id="ARBA00004141"/>
    </source>
</evidence>
<keyword evidence="5" id="KW-0808">Transferase</keyword>
<evidence type="ECO:0000256" key="4">
    <source>
        <dbReference type="ARBA" id="ARBA00022553"/>
    </source>
</evidence>
<dbReference type="InterPro" id="IPR003594">
    <property type="entry name" value="HATPase_dom"/>
</dbReference>
<feature type="transmembrane region" description="Helical" evidence="13">
    <location>
        <begin position="12"/>
        <end position="33"/>
    </location>
</feature>
<dbReference type="OrthoDB" id="8554694at2"/>
<evidence type="ECO:0000256" key="13">
    <source>
        <dbReference type="SAM" id="Phobius"/>
    </source>
</evidence>
<dbReference type="GO" id="GO:0000155">
    <property type="term" value="F:phosphorelay sensor kinase activity"/>
    <property type="evidence" value="ECO:0007669"/>
    <property type="project" value="InterPro"/>
</dbReference>
<keyword evidence="7" id="KW-0547">Nucleotide-binding</keyword>
<comment type="caution">
    <text evidence="15">The sequence shown here is derived from an EMBL/GenBank/DDBJ whole genome shotgun (WGS) entry which is preliminary data.</text>
</comment>
<evidence type="ECO:0000256" key="3">
    <source>
        <dbReference type="ARBA" id="ARBA00012438"/>
    </source>
</evidence>
<dbReference type="EMBL" id="NEVP01000004">
    <property type="protein sequence ID" value="OZI53591.1"/>
    <property type="molecule type" value="Genomic_DNA"/>
</dbReference>
<dbReference type="Pfam" id="PF00512">
    <property type="entry name" value="HisKA"/>
    <property type="match status" value="1"/>
</dbReference>
<dbReference type="InterPro" id="IPR005467">
    <property type="entry name" value="His_kinase_dom"/>
</dbReference>
<keyword evidence="10 13" id="KW-1133">Transmembrane helix</keyword>
<dbReference type="GO" id="GO:0005886">
    <property type="term" value="C:plasma membrane"/>
    <property type="evidence" value="ECO:0007669"/>
    <property type="project" value="TreeGrafter"/>
</dbReference>
<keyword evidence="4" id="KW-0597">Phosphoprotein</keyword>
<dbReference type="Gene3D" id="3.30.565.10">
    <property type="entry name" value="Histidine kinase-like ATPase, C-terminal domain"/>
    <property type="match status" value="1"/>
</dbReference>
<protein>
    <recommendedName>
        <fullName evidence="3">histidine kinase</fullName>
        <ecNumber evidence="3">2.7.13.3</ecNumber>
    </recommendedName>
</protein>
<dbReference type="PANTHER" id="PTHR45436">
    <property type="entry name" value="SENSOR HISTIDINE KINASE YKOH"/>
    <property type="match status" value="1"/>
</dbReference>
<dbReference type="Gene3D" id="1.10.287.130">
    <property type="match status" value="1"/>
</dbReference>
<evidence type="ECO:0000259" key="14">
    <source>
        <dbReference type="PROSITE" id="PS50109"/>
    </source>
</evidence>
<dbReference type="SMART" id="SM00388">
    <property type="entry name" value="HisKA"/>
    <property type="match status" value="1"/>
</dbReference>
<dbReference type="PRINTS" id="PR00344">
    <property type="entry name" value="BCTRLSENSOR"/>
</dbReference>
<evidence type="ECO:0000256" key="12">
    <source>
        <dbReference type="ARBA" id="ARBA00023136"/>
    </source>
</evidence>
<evidence type="ECO:0000256" key="9">
    <source>
        <dbReference type="ARBA" id="ARBA00022840"/>
    </source>
</evidence>
<evidence type="ECO:0000256" key="6">
    <source>
        <dbReference type="ARBA" id="ARBA00022692"/>
    </source>
</evidence>
<feature type="transmembrane region" description="Helical" evidence="13">
    <location>
        <begin position="159"/>
        <end position="182"/>
    </location>
</feature>
<evidence type="ECO:0000256" key="1">
    <source>
        <dbReference type="ARBA" id="ARBA00000085"/>
    </source>
</evidence>
<evidence type="ECO:0000256" key="7">
    <source>
        <dbReference type="ARBA" id="ARBA00022741"/>
    </source>
</evidence>
<dbReference type="AlphaFoldDB" id="A0A261TWB7"/>
<dbReference type="CDD" id="cd00075">
    <property type="entry name" value="HATPase"/>
    <property type="match status" value="1"/>
</dbReference>
<feature type="domain" description="Histidine kinase" evidence="14">
    <location>
        <begin position="242"/>
        <end position="454"/>
    </location>
</feature>
<dbReference type="InterPro" id="IPR036097">
    <property type="entry name" value="HisK_dim/P_sf"/>
</dbReference>
<evidence type="ECO:0000256" key="10">
    <source>
        <dbReference type="ARBA" id="ARBA00022989"/>
    </source>
</evidence>
<evidence type="ECO:0000256" key="8">
    <source>
        <dbReference type="ARBA" id="ARBA00022777"/>
    </source>
</evidence>
<name>A0A261TWB7_9BORD</name>
<keyword evidence="8" id="KW-0418">Kinase</keyword>
<keyword evidence="9" id="KW-0067">ATP-binding</keyword>
<dbReference type="SUPFAM" id="SSF47384">
    <property type="entry name" value="Homodimeric domain of signal transducing histidine kinase"/>
    <property type="match status" value="1"/>
</dbReference>
<dbReference type="Pfam" id="PF02518">
    <property type="entry name" value="HATPase_c"/>
    <property type="match status" value="1"/>
</dbReference>
<evidence type="ECO:0000313" key="15">
    <source>
        <dbReference type="EMBL" id="OZI53591.1"/>
    </source>
</evidence>
<keyword evidence="6 13" id="KW-0812">Transmembrane</keyword>
<dbReference type="InterPro" id="IPR003661">
    <property type="entry name" value="HisK_dim/P_dom"/>
</dbReference>
<dbReference type="InterPro" id="IPR004358">
    <property type="entry name" value="Sig_transdc_His_kin-like_C"/>
</dbReference>
<evidence type="ECO:0000256" key="11">
    <source>
        <dbReference type="ARBA" id="ARBA00023012"/>
    </source>
</evidence>
<evidence type="ECO:0000256" key="5">
    <source>
        <dbReference type="ARBA" id="ARBA00022679"/>
    </source>
</evidence>
<organism evidence="15 16">
    <name type="scientific">Bordetella genomosp. 5</name>
    <dbReference type="NCBI Taxonomy" id="1395608"/>
    <lineage>
        <taxon>Bacteria</taxon>
        <taxon>Pseudomonadati</taxon>
        <taxon>Pseudomonadota</taxon>
        <taxon>Betaproteobacteria</taxon>
        <taxon>Burkholderiales</taxon>
        <taxon>Alcaligenaceae</taxon>
        <taxon>Bordetella</taxon>
    </lineage>
</organism>
<dbReference type="PANTHER" id="PTHR45436:SF14">
    <property type="entry name" value="SENSOR PROTEIN QSEC"/>
    <property type="match status" value="1"/>
</dbReference>
<reference evidence="15 16" key="1">
    <citation type="submission" date="2017-05" db="EMBL/GenBank/DDBJ databases">
        <title>Complete and WGS of Bordetella genogroups.</title>
        <authorList>
            <person name="Spilker T."/>
            <person name="LiPuma J."/>
        </authorList>
    </citation>
    <scope>NUCLEOTIDE SEQUENCE [LARGE SCALE GENOMIC DNA]</scope>
    <source>
        <strain evidence="15 16">AU10456</strain>
    </source>
</reference>
<dbReference type="SMART" id="SM00387">
    <property type="entry name" value="HATPase_c"/>
    <property type="match status" value="1"/>
</dbReference>
<comment type="catalytic activity">
    <reaction evidence="1">
        <text>ATP + protein L-histidine = ADP + protein N-phospho-L-histidine.</text>
        <dbReference type="EC" id="2.7.13.3"/>
    </reaction>
</comment>
<dbReference type="Proteomes" id="UP000216913">
    <property type="component" value="Unassembled WGS sequence"/>
</dbReference>
<dbReference type="PROSITE" id="PS50109">
    <property type="entry name" value="HIS_KIN"/>
    <property type="match status" value="1"/>
</dbReference>
<gene>
    <name evidence="15" type="ORF">CAL25_06350</name>
</gene>
<comment type="subcellular location">
    <subcellularLocation>
        <location evidence="2">Membrane</location>
        <topology evidence="2">Multi-pass membrane protein</topology>
    </subcellularLocation>
</comment>
<keyword evidence="16" id="KW-1185">Reference proteome</keyword>
<sequence length="454" mass="50219">MRIAVQRSLRVQVLVGILGAMLVSWLVQFGFYWSSHTREQSGVRDHELRTAARSIGFLLATVPPGQALQWGTPAPGRHPLQSIGPAEFQIWDLVADKLVLSSQRAPAVRMAPEQSGGFVTHDVAGESWRVYTSLDASARYEIMAGAPTRRFYEQLVSRFWLGSFVTLVMFLAIGSIAVLIVWRSLRELNRVGADLSARDPADGIELDERAVPTETRPLIRAINQRQRRVLELIANERRFIGDAAHELRTPLAVLAVYADTAYRTGDPEKAKLLMQKISDTTRRSTRIVEQLLDMARMDSQGSTMRFEAVDLAEVARLVISDMQSAIDEREQTLRPELPSLRVWGQVDALGTLMRNLLDNASRYSGEGSELGLCIRQEGDETLLVVCDTGPGIPAAERTRVFNPFYRLPGAPSHGSGIGLALVARIAALHRATVTVTDTRDGRGACFVVRFPVLP</sequence>
<keyword evidence="12 13" id="KW-0472">Membrane</keyword>
<dbReference type="GO" id="GO:0005524">
    <property type="term" value="F:ATP binding"/>
    <property type="evidence" value="ECO:0007669"/>
    <property type="project" value="UniProtKB-KW"/>
</dbReference>
<keyword evidence="11" id="KW-0902">Two-component regulatory system</keyword>
<proteinExistence type="predicted"/>